<sequence length="434" mass="48016">MSAGSTSSFLNPTALLPRLKTEPSQPVLEHCLQQLGIFYAPKIFQPDEDLPESTQDTVDRIRADQHERSYAVSWLMKLIGTDVLWLQEQGATDQDRDRIIDKAGQIIAADAQIDEADAEAITRDFTFPLDLSGGDHDKEQISGKVAVRLRDEPLPPSKNDPDPPEDAASDQAGPDNSQQDDRKQLKSYQAAAAVGVQTWAAAAFLSDWLIRDITKLHGSLDVSKCSTVSPLRIIELGAGTGLVGLAVAQHLATNRKDLNFEVCLTDFHEQVLDNLRYNVEENLPASDSTTQSASIRVHVKALDWEEIHTGGQWTSDQWWPSQKGSWSTILAADCVYSPSHATWLASTMAFLLAKPDVDPHARAIMIMANRTRGRFGEWELRRSVEEAFTPAPTATDSVGGPHLKIVHRTELPRVRGLGRDDEDGYVIWTFAFTD</sequence>
<protein>
    <submittedName>
        <fullName evidence="2">Uncharacterized protein</fullName>
    </submittedName>
</protein>
<keyword evidence="3" id="KW-1185">Reference proteome</keyword>
<accession>A0AAN6GTL6</accession>
<organism evidence="2 3">
    <name type="scientific">Tilletia horrida</name>
    <dbReference type="NCBI Taxonomy" id="155126"/>
    <lineage>
        <taxon>Eukaryota</taxon>
        <taxon>Fungi</taxon>
        <taxon>Dikarya</taxon>
        <taxon>Basidiomycota</taxon>
        <taxon>Ustilaginomycotina</taxon>
        <taxon>Exobasidiomycetes</taxon>
        <taxon>Tilletiales</taxon>
        <taxon>Tilletiaceae</taxon>
        <taxon>Tilletia</taxon>
    </lineage>
</organism>
<evidence type="ECO:0000313" key="2">
    <source>
        <dbReference type="EMBL" id="KAK0555683.1"/>
    </source>
</evidence>
<dbReference type="Pfam" id="PF10294">
    <property type="entry name" value="Methyltransf_16"/>
    <property type="match status" value="1"/>
</dbReference>
<dbReference type="PANTHER" id="PTHR14614">
    <property type="entry name" value="HEPATOCELLULAR CARCINOMA-ASSOCIATED ANTIGEN"/>
    <property type="match status" value="1"/>
</dbReference>
<feature type="region of interest" description="Disordered" evidence="1">
    <location>
        <begin position="146"/>
        <end position="186"/>
    </location>
</feature>
<dbReference type="GO" id="GO:0008757">
    <property type="term" value="F:S-adenosylmethionine-dependent methyltransferase activity"/>
    <property type="evidence" value="ECO:0007669"/>
    <property type="project" value="UniProtKB-ARBA"/>
</dbReference>
<name>A0AAN6GTL6_9BASI</name>
<dbReference type="PANTHER" id="PTHR14614:SF147">
    <property type="entry name" value="S-ADENOSYLMETHIONINE-DEPENDENT METHYLTRANSFERASE OF THE SEVEN BETA-STRAND FAMILY"/>
    <property type="match status" value="1"/>
</dbReference>
<dbReference type="InterPro" id="IPR029063">
    <property type="entry name" value="SAM-dependent_MTases_sf"/>
</dbReference>
<dbReference type="Gene3D" id="3.40.50.150">
    <property type="entry name" value="Vaccinia Virus protein VP39"/>
    <property type="match status" value="1"/>
</dbReference>
<proteinExistence type="predicted"/>
<reference evidence="2" key="1">
    <citation type="journal article" date="2023" name="PhytoFront">
        <title>Draft Genome Resources of Seven Strains of Tilletia horrida, Causal Agent of Kernel Smut of Rice.</title>
        <authorList>
            <person name="Khanal S."/>
            <person name="Antony Babu S."/>
            <person name="Zhou X.G."/>
        </authorList>
    </citation>
    <scope>NUCLEOTIDE SEQUENCE</scope>
    <source>
        <strain evidence="2">TX6</strain>
    </source>
</reference>
<dbReference type="InterPro" id="IPR019410">
    <property type="entry name" value="Methyltransf_16"/>
</dbReference>
<gene>
    <name evidence="2" type="ORF">OC846_001648</name>
</gene>
<dbReference type="EMBL" id="JAPDMZ010000025">
    <property type="protein sequence ID" value="KAK0555683.1"/>
    <property type="molecule type" value="Genomic_DNA"/>
</dbReference>
<evidence type="ECO:0000313" key="3">
    <source>
        <dbReference type="Proteomes" id="UP001176517"/>
    </source>
</evidence>
<dbReference type="Proteomes" id="UP001176517">
    <property type="component" value="Unassembled WGS sequence"/>
</dbReference>
<comment type="caution">
    <text evidence="2">The sequence shown here is derived from an EMBL/GenBank/DDBJ whole genome shotgun (WGS) entry which is preliminary data.</text>
</comment>
<evidence type="ECO:0000256" key="1">
    <source>
        <dbReference type="SAM" id="MobiDB-lite"/>
    </source>
</evidence>
<dbReference type="SUPFAM" id="SSF53335">
    <property type="entry name" value="S-adenosyl-L-methionine-dependent methyltransferases"/>
    <property type="match status" value="1"/>
</dbReference>
<dbReference type="AlphaFoldDB" id="A0AAN6GTL6"/>